<keyword evidence="1" id="KW-0472">Membrane</keyword>
<proteinExistence type="predicted"/>
<organism evidence="2 3">
    <name type="scientific">Muribaculum intestinale</name>
    <dbReference type="NCBI Taxonomy" id="1796646"/>
    <lineage>
        <taxon>Bacteria</taxon>
        <taxon>Pseudomonadati</taxon>
        <taxon>Bacteroidota</taxon>
        <taxon>Bacteroidia</taxon>
        <taxon>Bacteroidales</taxon>
        <taxon>Muribaculaceae</taxon>
        <taxon>Muribaculum</taxon>
    </lineage>
</organism>
<feature type="transmembrane region" description="Helical" evidence="1">
    <location>
        <begin position="12"/>
        <end position="34"/>
    </location>
</feature>
<evidence type="ECO:0000256" key="1">
    <source>
        <dbReference type="SAM" id="Phobius"/>
    </source>
</evidence>
<keyword evidence="1" id="KW-1133">Transmembrane helix</keyword>
<gene>
    <name evidence="2" type="ORF">A4V02_11525</name>
</gene>
<evidence type="ECO:0000313" key="3">
    <source>
        <dbReference type="Proteomes" id="UP000186351"/>
    </source>
</evidence>
<keyword evidence="3" id="KW-1185">Reference proteome</keyword>
<dbReference type="RefSeq" id="WP_068961567.1">
    <property type="nucleotide sequence ID" value="NZ_CAJTAP010000001.1"/>
</dbReference>
<protein>
    <submittedName>
        <fullName evidence="2">Uncharacterized protein</fullName>
    </submittedName>
</protein>
<feature type="transmembrane region" description="Helical" evidence="1">
    <location>
        <begin position="76"/>
        <end position="95"/>
    </location>
</feature>
<feature type="transmembrane region" description="Helical" evidence="1">
    <location>
        <begin position="46"/>
        <end position="64"/>
    </location>
</feature>
<accession>A0A1B1SBT4</accession>
<dbReference type="AlphaFoldDB" id="A0A1B1SBT4"/>
<evidence type="ECO:0000313" key="2">
    <source>
        <dbReference type="EMBL" id="ANU64282.1"/>
    </source>
</evidence>
<dbReference type="EMBL" id="CP015402">
    <property type="protein sequence ID" value="ANU64282.1"/>
    <property type="molecule type" value="Genomic_DNA"/>
</dbReference>
<dbReference type="KEGG" id="pary:A4V02_11525"/>
<sequence length="100" mass="11540">MTPPKQRPPAWFTIVVLVMMIPIFFYIPLVIGMFDTPGTFEPNTKGFVTLFFPIYALFSGWLAYQCYPERKEISWILLGLLFIFYVYGAISQFIIGSTIP</sequence>
<dbReference type="Proteomes" id="UP000186351">
    <property type="component" value="Chromosome"/>
</dbReference>
<reference evidence="3" key="1">
    <citation type="submission" date="2016-04" db="EMBL/GenBank/DDBJ databases">
        <title>Complete Genome Sequences of Twelve Strains of a Stable Defined Moderately Diverse Mouse Microbiota 2 (sDMDMm2).</title>
        <authorList>
            <person name="Uchimura Y."/>
            <person name="Wyss M."/>
            <person name="Brugiroux S."/>
            <person name="Limenitakis J.P."/>
            <person name="Stecher B."/>
            <person name="McCoy K.D."/>
            <person name="Macpherson A.J."/>
        </authorList>
    </citation>
    <scope>NUCLEOTIDE SEQUENCE [LARGE SCALE GENOMIC DNA]</scope>
    <source>
        <strain evidence="3">YL27</strain>
    </source>
</reference>
<keyword evidence="1" id="KW-0812">Transmembrane</keyword>
<name>A0A1B1SBT4_9BACT</name>
<dbReference type="GeneID" id="65537502"/>
<dbReference type="STRING" id="1796646.A4V02_11525"/>
<dbReference type="OrthoDB" id="1093282at2"/>